<keyword evidence="3" id="KW-1185">Reference proteome</keyword>
<evidence type="ECO:0000313" key="3">
    <source>
        <dbReference type="Proteomes" id="UP000192247"/>
    </source>
</evidence>
<dbReference type="EMBL" id="MNPL01004005">
    <property type="protein sequence ID" value="OQR77051.1"/>
    <property type="molecule type" value="Genomic_DNA"/>
</dbReference>
<evidence type="ECO:0000313" key="2">
    <source>
        <dbReference type="EMBL" id="OQR77051.1"/>
    </source>
</evidence>
<comment type="caution">
    <text evidence="2">The sequence shown here is derived from an EMBL/GenBank/DDBJ whole genome shotgun (WGS) entry which is preliminary data.</text>
</comment>
<evidence type="ECO:0000256" key="1">
    <source>
        <dbReference type="SAM" id="MobiDB-lite"/>
    </source>
</evidence>
<reference evidence="2 3" key="1">
    <citation type="journal article" date="2017" name="Gigascience">
        <title>Draft genome of the honey bee ectoparasitic mite, Tropilaelaps mercedesae, is shaped by the parasitic life history.</title>
        <authorList>
            <person name="Dong X."/>
            <person name="Armstrong S.D."/>
            <person name="Xia D."/>
            <person name="Makepeace B.L."/>
            <person name="Darby A.C."/>
            <person name="Kadowaki T."/>
        </authorList>
    </citation>
    <scope>NUCLEOTIDE SEQUENCE [LARGE SCALE GENOMIC DNA]</scope>
    <source>
        <strain evidence="2">Wuxi-XJTLU</strain>
    </source>
</reference>
<dbReference type="InParanoid" id="A0A1V9XUE5"/>
<name>A0A1V9XUE5_9ACAR</name>
<feature type="region of interest" description="Disordered" evidence="1">
    <location>
        <begin position="121"/>
        <end position="150"/>
    </location>
</feature>
<sequence length="150" mass="17318">MLKCLRYRIPRTKQEIQLRLHKRALTKNFKRYLDMLTVNTETNFDDALNRVRVLRDADLSGFERKSSIRRTSPSESAAHCLKDQCIALSLPEICHAGQNNIALLPLDISVVKKILRHQHSDLSGAAEREGRENKENKDNYRSDNEDSETL</sequence>
<accession>A0A1V9XUE5</accession>
<organism evidence="2 3">
    <name type="scientific">Tropilaelaps mercedesae</name>
    <dbReference type="NCBI Taxonomy" id="418985"/>
    <lineage>
        <taxon>Eukaryota</taxon>
        <taxon>Metazoa</taxon>
        <taxon>Ecdysozoa</taxon>
        <taxon>Arthropoda</taxon>
        <taxon>Chelicerata</taxon>
        <taxon>Arachnida</taxon>
        <taxon>Acari</taxon>
        <taxon>Parasitiformes</taxon>
        <taxon>Mesostigmata</taxon>
        <taxon>Gamasina</taxon>
        <taxon>Dermanyssoidea</taxon>
        <taxon>Laelapidae</taxon>
        <taxon>Tropilaelaps</taxon>
    </lineage>
</organism>
<dbReference type="Pfam" id="PF16038">
    <property type="entry name" value="TMIE"/>
    <property type="match status" value="1"/>
</dbReference>
<feature type="compositionally biased region" description="Basic and acidic residues" evidence="1">
    <location>
        <begin position="126"/>
        <end position="144"/>
    </location>
</feature>
<dbReference type="AlphaFoldDB" id="A0A1V9XUE5"/>
<dbReference type="Proteomes" id="UP000192247">
    <property type="component" value="Unassembled WGS sequence"/>
</dbReference>
<dbReference type="InterPro" id="IPR032006">
    <property type="entry name" value="TMIE"/>
</dbReference>
<proteinExistence type="predicted"/>
<gene>
    <name evidence="2" type="ORF">BIW11_07369</name>
</gene>
<protein>
    <submittedName>
        <fullName evidence="2">Uncharacterized protein</fullName>
    </submittedName>
</protein>